<evidence type="ECO:0000256" key="2">
    <source>
        <dbReference type="SAM" id="MobiDB-lite"/>
    </source>
</evidence>
<feature type="region of interest" description="Disordered" evidence="2">
    <location>
        <begin position="1"/>
        <end position="21"/>
    </location>
</feature>
<keyword evidence="1" id="KW-0862">Zinc</keyword>
<dbReference type="AlphaFoldDB" id="A0A2A9DT55"/>
<dbReference type="Pfam" id="PF02585">
    <property type="entry name" value="PIG-L"/>
    <property type="match status" value="1"/>
</dbReference>
<keyword evidence="4" id="KW-1185">Reference proteome</keyword>
<dbReference type="InterPro" id="IPR024078">
    <property type="entry name" value="LmbE-like_dom_sf"/>
</dbReference>
<feature type="region of interest" description="Disordered" evidence="2">
    <location>
        <begin position="283"/>
        <end position="306"/>
    </location>
</feature>
<sequence>MAARRNAASGARSSETAGPQAAQDGVLDGVRHVMFVHAHPDDETLASGALMAELVDRGVTVTLVTCTRGERGEIVAGPHSHLEGTPEFAEHREHEVAGALAELGVTRHLWLGTAPARAVGLMPRSYEDSGMRWLSDGLAGPADDASPLSLTAVPLDDAVTDLLAVIDVETASGATAPDQPSPPSEKPDLIVSYNEIGGYGHPDHVRAREIARAAARARSIRFAEIVDAVPPGQTAPDAGEQDTLDDQAGERDAVAFTWFDLDDRLDQVKRALAHHASQVTVDGDDVVHSGGQRTPIQTSVGLRVVP</sequence>
<organism evidence="3 4">
    <name type="scientific">Paramicrobacterium agarici</name>
    <dbReference type="NCBI Taxonomy" id="630514"/>
    <lineage>
        <taxon>Bacteria</taxon>
        <taxon>Bacillati</taxon>
        <taxon>Actinomycetota</taxon>
        <taxon>Actinomycetes</taxon>
        <taxon>Micrococcales</taxon>
        <taxon>Microbacteriaceae</taxon>
        <taxon>Paramicrobacterium</taxon>
    </lineage>
</organism>
<dbReference type="Gene3D" id="3.40.50.10320">
    <property type="entry name" value="LmbE-like"/>
    <property type="match status" value="1"/>
</dbReference>
<evidence type="ECO:0000256" key="1">
    <source>
        <dbReference type="ARBA" id="ARBA00022833"/>
    </source>
</evidence>
<dbReference type="RefSeq" id="WP_098406320.1">
    <property type="nucleotide sequence ID" value="NZ_PDJE01000001.1"/>
</dbReference>
<gene>
    <name evidence="3" type="ORF">ATJ78_0698</name>
</gene>
<feature type="compositionally biased region" description="Low complexity" evidence="2">
    <location>
        <begin position="1"/>
        <end position="14"/>
    </location>
</feature>
<proteinExistence type="predicted"/>
<accession>A0A2A9DT55</accession>
<evidence type="ECO:0000313" key="3">
    <source>
        <dbReference type="EMBL" id="PFG29783.1"/>
    </source>
</evidence>
<dbReference type="EMBL" id="PDJE01000001">
    <property type="protein sequence ID" value="PFG29783.1"/>
    <property type="molecule type" value="Genomic_DNA"/>
</dbReference>
<comment type="caution">
    <text evidence="3">The sequence shown here is derived from an EMBL/GenBank/DDBJ whole genome shotgun (WGS) entry which is preliminary data.</text>
</comment>
<name>A0A2A9DT55_9MICO</name>
<reference evidence="3 4" key="1">
    <citation type="submission" date="2017-10" db="EMBL/GenBank/DDBJ databases">
        <title>Sequencing the genomes of 1000 actinobacteria strains.</title>
        <authorList>
            <person name="Klenk H.-P."/>
        </authorList>
    </citation>
    <scope>NUCLEOTIDE SEQUENCE [LARGE SCALE GENOMIC DNA]</scope>
    <source>
        <strain evidence="3 4">DSM 21798</strain>
    </source>
</reference>
<dbReference type="SUPFAM" id="SSF102588">
    <property type="entry name" value="LmbE-like"/>
    <property type="match status" value="1"/>
</dbReference>
<dbReference type="GO" id="GO:0016811">
    <property type="term" value="F:hydrolase activity, acting on carbon-nitrogen (but not peptide) bonds, in linear amides"/>
    <property type="evidence" value="ECO:0007669"/>
    <property type="project" value="TreeGrafter"/>
</dbReference>
<dbReference type="PANTHER" id="PTHR12993">
    <property type="entry name" value="N-ACETYLGLUCOSAMINYL-PHOSPHATIDYLINOSITOL DE-N-ACETYLASE-RELATED"/>
    <property type="match status" value="1"/>
</dbReference>
<dbReference type="GO" id="GO:0016137">
    <property type="term" value="P:glycoside metabolic process"/>
    <property type="evidence" value="ECO:0007669"/>
    <property type="project" value="UniProtKB-ARBA"/>
</dbReference>
<protein>
    <submittedName>
        <fullName evidence="3">N-acetyl-1-D-myo-inositol-2-amino-2-deoxy-alpha-D-glucopyranoside deacetylase</fullName>
    </submittedName>
</protein>
<dbReference type="PANTHER" id="PTHR12993:SF26">
    <property type="entry name" value="1D-MYO-INOSITOL 2-ACETAMIDO-2-DEOXY-ALPHA-D-GLUCOPYRANOSIDE DEACETYLASE"/>
    <property type="match status" value="1"/>
</dbReference>
<dbReference type="Proteomes" id="UP000221369">
    <property type="component" value="Unassembled WGS sequence"/>
</dbReference>
<dbReference type="InterPro" id="IPR003737">
    <property type="entry name" value="GlcNAc_PI_deacetylase-related"/>
</dbReference>
<evidence type="ECO:0000313" key="4">
    <source>
        <dbReference type="Proteomes" id="UP000221369"/>
    </source>
</evidence>
<feature type="compositionally biased region" description="Polar residues" evidence="2">
    <location>
        <begin position="291"/>
        <end position="300"/>
    </location>
</feature>